<sequence>MNIGLRIFLGYFLIVALAALLLARVFVAEVKPGVRQAMEDTLVDSANVLAELASDDLLAGRINDGRFARHVRALRGRDFGAAIWGFGKRASNYRIYVTDARGIVVFDSNSVDGRGGDLGKNYARWNDVYLTLRGRYGARSTRSDPKDPESTVMHVAAPIRDAEQRIVGVLTVAKPNSTIAPFIARSQAVVLRWGGVLMGAALLVGLFAAWWLSRQLGGLRRYASAVTAGERAVPPKAVGEFGELGQALETMRARLEGKQYVEQYVHALTHEMKSPLAAIRGSAELLEHADQTQAGGAHGMAEADRARFIAIIRSQGERLAQMIDKLLALAEVEHRQRLEQPESLDIAALAHDAAAQCAPRLAQAQLTLLIGAAAGLPRVHGDAFLLRQALVNLIENAADFSPAHEPIELRLEAHADELRIEVADRGPGVPEYALPRVFERFYSLPRPAGGSRSSGLGLCFVAEVAALHGGRAVLANRTEGGAIASLVLPLR</sequence>
<dbReference type="InterPro" id="IPR003661">
    <property type="entry name" value="HisK_dim/P_dom"/>
</dbReference>
<dbReference type="InterPro" id="IPR036097">
    <property type="entry name" value="HisK_dim/P_sf"/>
</dbReference>
<evidence type="ECO:0000256" key="9">
    <source>
        <dbReference type="ARBA" id="ARBA00022989"/>
    </source>
</evidence>
<comment type="caution">
    <text evidence="15">The sequence shown here is derived from an EMBL/GenBank/DDBJ whole genome shotgun (WGS) entry which is preliminary data.</text>
</comment>
<evidence type="ECO:0000259" key="13">
    <source>
        <dbReference type="PROSITE" id="PS50109"/>
    </source>
</evidence>
<evidence type="ECO:0000256" key="1">
    <source>
        <dbReference type="ARBA" id="ARBA00000085"/>
    </source>
</evidence>
<keyword evidence="10" id="KW-0902">Two-component regulatory system</keyword>
<dbReference type="InterPro" id="IPR036890">
    <property type="entry name" value="HATPase_C_sf"/>
</dbReference>
<dbReference type="CDD" id="cd18773">
    <property type="entry name" value="PDC1_HK_sensor"/>
    <property type="match status" value="1"/>
</dbReference>
<accession>A0ABW2YKS1</accession>
<keyword evidence="11 12" id="KW-0472">Membrane</keyword>
<dbReference type="EC" id="2.7.13.3" evidence="3"/>
<evidence type="ECO:0000256" key="8">
    <source>
        <dbReference type="ARBA" id="ARBA00022777"/>
    </source>
</evidence>
<dbReference type="RefSeq" id="WP_386811599.1">
    <property type="nucleotide sequence ID" value="NZ_JBHTIH010000002.1"/>
</dbReference>
<evidence type="ECO:0000256" key="4">
    <source>
        <dbReference type="ARBA" id="ARBA00022475"/>
    </source>
</evidence>
<keyword evidence="16" id="KW-1185">Reference proteome</keyword>
<dbReference type="Gene3D" id="1.10.287.130">
    <property type="match status" value="1"/>
</dbReference>
<keyword evidence="7 12" id="KW-0812">Transmembrane</keyword>
<evidence type="ECO:0000256" key="10">
    <source>
        <dbReference type="ARBA" id="ARBA00023012"/>
    </source>
</evidence>
<dbReference type="SMART" id="SM00388">
    <property type="entry name" value="HisKA"/>
    <property type="match status" value="1"/>
</dbReference>
<dbReference type="InterPro" id="IPR005467">
    <property type="entry name" value="His_kinase_dom"/>
</dbReference>
<dbReference type="NCBIfam" id="NF008312">
    <property type="entry name" value="PRK11100.1"/>
    <property type="match status" value="1"/>
</dbReference>
<dbReference type="InterPro" id="IPR029151">
    <property type="entry name" value="Sensor-like_sf"/>
</dbReference>
<evidence type="ECO:0000259" key="14">
    <source>
        <dbReference type="PROSITE" id="PS50885"/>
    </source>
</evidence>
<evidence type="ECO:0000313" key="16">
    <source>
        <dbReference type="Proteomes" id="UP001597090"/>
    </source>
</evidence>
<evidence type="ECO:0000256" key="2">
    <source>
        <dbReference type="ARBA" id="ARBA00004651"/>
    </source>
</evidence>
<dbReference type="PROSITE" id="PS50885">
    <property type="entry name" value="HAMP"/>
    <property type="match status" value="1"/>
</dbReference>
<dbReference type="Gene3D" id="6.10.340.10">
    <property type="match status" value="1"/>
</dbReference>
<dbReference type="InterPro" id="IPR050428">
    <property type="entry name" value="TCS_sensor_his_kinase"/>
</dbReference>
<dbReference type="SMART" id="SM00304">
    <property type="entry name" value="HAMP"/>
    <property type="match status" value="1"/>
</dbReference>
<dbReference type="GO" id="GO:0004673">
    <property type="term" value="F:protein histidine kinase activity"/>
    <property type="evidence" value="ECO:0007669"/>
    <property type="project" value="UniProtKB-EC"/>
</dbReference>
<evidence type="ECO:0000256" key="7">
    <source>
        <dbReference type="ARBA" id="ARBA00022692"/>
    </source>
</evidence>
<organism evidence="15 16">
    <name type="scientific">Lysobacter koreensis</name>
    <dbReference type="NCBI Taxonomy" id="266122"/>
    <lineage>
        <taxon>Bacteria</taxon>
        <taxon>Pseudomonadati</taxon>
        <taxon>Pseudomonadota</taxon>
        <taxon>Gammaproteobacteria</taxon>
        <taxon>Lysobacterales</taxon>
        <taxon>Lysobacteraceae</taxon>
        <taxon>Lysobacter</taxon>
    </lineage>
</organism>
<keyword evidence="8 15" id="KW-0418">Kinase</keyword>
<dbReference type="Pfam" id="PF00672">
    <property type="entry name" value="HAMP"/>
    <property type="match status" value="1"/>
</dbReference>
<evidence type="ECO:0000256" key="6">
    <source>
        <dbReference type="ARBA" id="ARBA00022679"/>
    </source>
</evidence>
<dbReference type="PROSITE" id="PS50109">
    <property type="entry name" value="HIS_KIN"/>
    <property type="match status" value="1"/>
</dbReference>
<comment type="subcellular location">
    <subcellularLocation>
        <location evidence="2">Cell membrane</location>
        <topology evidence="2">Multi-pass membrane protein</topology>
    </subcellularLocation>
</comment>
<reference evidence="16" key="1">
    <citation type="journal article" date="2019" name="Int. J. Syst. Evol. Microbiol.">
        <title>The Global Catalogue of Microorganisms (GCM) 10K type strain sequencing project: providing services to taxonomists for standard genome sequencing and annotation.</title>
        <authorList>
            <consortium name="The Broad Institute Genomics Platform"/>
            <consortium name="The Broad Institute Genome Sequencing Center for Infectious Disease"/>
            <person name="Wu L."/>
            <person name="Ma J."/>
        </authorList>
    </citation>
    <scope>NUCLEOTIDE SEQUENCE [LARGE SCALE GENOMIC DNA]</scope>
    <source>
        <strain evidence="16">CCUG 55491</strain>
    </source>
</reference>
<keyword evidence="6 15" id="KW-0808">Transferase</keyword>
<keyword evidence="4" id="KW-1003">Cell membrane</keyword>
<dbReference type="InterPro" id="IPR004358">
    <property type="entry name" value="Sig_transdc_His_kin-like_C"/>
</dbReference>
<dbReference type="EMBL" id="JBHTIH010000002">
    <property type="protein sequence ID" value="MFD0738691.1"/>
    <property type="molecule type" value="Genomic_DNA"/>
</dbReference>
<dbReference type="PANTHER" id="PTHR45436:SF10">
    <property type="entry name" value="HISTIDINE KINASE"/>
    <property type="match status" value="1"/>
</dbReference>
<dbReference type="SMART" id="SM00387">
    <property type="entry name" value="HATPase_c"/>
    <property type="match status" value="1"/>
</dbReference>
<evidence type="ECO:0000256" key="12">
    <source>
        <dbReference type="SAM" id="Phobius"/>
    </source>
</evidence>
<feature type="transmembrane region" description="Helical" evidence="12">
    <location>
        <begin position="190"/>
        <end position="212"/>
    </location>
</feature>
<name>A0ABW2YKS1_9GAMM</name>
<dbReference type="InterPro" id="IPR003594">
    <property type="entry name" value="HATPase_dom"/>
</dbReference>
<keyword evidence="5" id="KW-0597">Phosphoprotein</keyword>
<evidence type="ECO:0000256" key="5">
    <source>
        <dbReference type="ARBA" id="ARBA00022553"/>
    </source>
</evidence>
<evidence type="ECO:0000256" key="3">
    <source>
        <dbReference type="ARBA" id="ARBA00012438"/>
    </source>
</evidence>
<dbReference type="SUPFAM" id="SSF103190">
    <property type="entry name" value="Sensory domain-like"/>
    <property type="match status" value="1"/>
</dbReference>
<dbReference type="CDD" id="cd00082">
    <property type="entry name" value="HisKA"/>
    <property type="match status" value="1"/>
</dbReference>
<dbReference type="PRINTS" id="PR00344">
    <property type="entry name" value="BCTRLSENSOR"/>
</dbReference>
<feature type="domain" description="HAMP" evidence="14">
    <location>
        <begin position="210"/>
        <end position="260"/>
    </location>
</feature>
<dbReference type="SUPFAM" id="SSF55874">
    <property type="entry name" value="ATPase domain of HSP90 chaperone/DNA topoisomerase II/histidine kinase"/>
    <property type="match status" value="1"/>
</dbReference>
<dbReference type="SUPFAM" id="SSF47384">
    <property type="entry name" value="Homodimeric domain of signal transducing histidine kinase"/>
    <property type="match status" value="1"/>
</dbReference>
<dbReference type="InterPro" id="IPR003660">
    <property type="entry name" value="HAMP_dom"/>
</dbReference>
<comment type="catalytic activity">
    <reaction evidence="1">
        <text>ATP + protein L-histidine = ADP + protein N-phospho-L-histidine.</text>
        <dbReference type="EC" id="2.7.13.3"/>
    </reaction>
</comment>
<evidence type="ECO:0000313" key="15">
    <source>
        <dbReference type="EMBL" id="MFD0738691.1"/>
    </source>
</evidence>
<dbReference type="Gene3D" id="3.30.565.10">
    <property type="entry name" value="Histidine kinase-like ATPase, C-terminal domain"/>
    <property type="match status" value="1"/>
</dbReference>
<evidence type="ECO:0000256" key="11">
    <source>
        <dbReference type="ARBA" id="ARBA00023136"/>
    </source>
</evidence>
<protein>
    <recommendedName>
        <fullName evidence="3">histidine kinase</fullName>
        <ecNumber evidence="3">2.7.13.3</ecNumber>
    </recommendedName>
</protein>
<dbReference type="Pfam" id="PF00512">
    <property type="entry name" value="HisKA"/>
    <property type="match status" value="1"/>
</dbReference>
<dbReference type="Proteomes" id="UP001597090">
    <property type="component" value="Unassembled WGS sequence"/>
</dbReference>
<proteinExistence type="predicted"/>
<feature type="domain" description="Histidine kinase" evidence="13">
    <location>
        <begin position="267"/>
        <end position="491"/>
    </location>
</feature>
<gene>
    <name evidence="15" type="primary">creC</name>
    <name evidence="15" type="ORF">ACFQZQ_05290</name>
</gene>
<dbReference type="PANTHER" id="PTHR45436">
    <property type="entry name" value="SENSOR HISTIDINE KINASE YKOH"/>
    <property type="match status" value="1"/>
</dbReference>
<dbReference type="Pfam" id="PF02518">
    <property type="entry name" value="HATPase_c"/>
    <property type="match status" value="1"/>
</dbReference>
<keyword evidence="9 12" id="KW-1133">Transmembrane helix</keyword>